<evidence type="ECO:0000259" key="4">
    <source>
        <dbReference type="PROSITE" id="PS51379"/>
    </source>
</evidence>
<dbReference type="Pfam" id="PF12838">
    <property type="entry name" value="Fer4_7"/>
    <property type="match status" value="1"/>
</dbReference>
<protein>
    <submittedName>
        <fullName evidence="5">Ferredoxin (4Fe-4S cluster-containing protein) (Fdx-like)</fullName>
    </submittedName>
</protein>
<accession>A0A1S7LNW7</accession>
<dbReference type="GO" id="GO:0051536">
    <property type="term" value="F:iron-sulfur cluster binding"/>
    <property type="evidence" value="ECO:0007669"/>
    <property type="project" value="UniProtKB-KW"/>
</dbReference>
<dbReference type="InterPro" id="IPR047927">
    <property type="entry name" value="YfhL-like"/>
</dbReference>
<dbReference type="PROSITE" id="PS00198">
    <property type="entry name" value="4FE4S_FER_1"/>
    <property type="match status" value="1"/>
</dbReference>
<keyword evidence="3" id="KW-0411">Iron-sulfur</keyword>
<sequence>MALMITEDCTNCDVCLPECPNEAITDGSDVDADVYYIHPDLCTECKGSHDEAQCVAVCPVECIVDDPDHDESDEELLAKYEAIHG</sequence>
<dbReference type="EMBL" id="LO017727">
    <property type="protein sequence ID" value="CRH07844.1"/>
    <property type="molecule type" value="Genomic_DNA"/>
</dbReference>
<evidence type="ECO:0000256" key="1">
    <source>
        <dbReference type="ARBA" id="ARBA00022723"/>
    </source>
</evidence>
<feature type="domain" description="4Fe-4S ferredoxin-type" evidence="4">
    <location>
        <begin position="1"/>
        <end position="29"/>
    </location>
</feature>
<feature type="domain" description="4Fe-4S ferredoxin-type" evidence="4">
    <location>
        <begin position="33"/>
        <end position="68"/>
    </location>
</feature>
<dbReference type="InterPro" id="IPR017900">
    <property type="entry name" value="4Fe4S_Fe_S_CS"/>
</dbReference>
<dbReference type="InterPro" id="IPR017896">
    <property type="entry name" value="4Fe4S_Fe-S-bd"/>
</dbReference>
<reference evidence="5" key="1">
    <citation type="submission" date="2015-04" db="EMBL/GenBank/DDBJ databases">
        <authorList>
            <person name="Syromyatnikov M.Y."/>
            <person name="Popov V.N."/>
        </authorList>
    </citation>
    <scope>NUCLEOTIDE SEQUENCE</scope>
    <source>
        <strain evidence="5">MO-1</strain>
    </source>
</reference>
<evidence type="ECO:0000256" key="3">
    <source>
        <dbReference type="ARBA" id="ARBA00023014"/>
    </source>
</evidence>
<keyword evidence="1" id="KW-0479">Metal-binding</keyword>
<proteinExistence type="predicted"/>
<organism evidence="5">
    <name type="scientific">Magnetococcus massalia (strain MO-1)</name>
    <dbReference type="NCBI Taxonomy" id="451514"/>
    <lineage>
        <taxon>Bacteria</taxon>
        <taxon>Pseudomonadati</taxon>
        <taxon>Pseudomonadota</taxon>
        <taxon>Magnetococcia</taxon>
        <taxon>Magnetococcales</taxon>
        <taxon>Magnetococcaceae</taxon>
        <taxon>Magnetococcus</taxon>
    </lineage>
</organism>
<keyword evidence="2" id="KW-0408">Iron</keyword>
<evidence type="ECO:0000313" key="5">
    <source>
        <dbReference type="EMBL" id="CRH07844.1"/>
    </source>
</evidence>
<dbReference type="NCBIfam" id="NF033683">
    <property type="entry name" value="di_4Fe-4S_YfhL"/>
    <property type="match status" value="1"/>
</dbReference>
<evidence type="ECO:0000256" key="2">
    <source>
        <dbReference type="ARBA" id="ARBA00023004"/>
    </source>
</evidence>
<dbReference type="AlphaFoldDB" id="A0A1S7LNW7"/>
<dbReference type="GO" id="GO:0046872">
    <property type="term" value="F:metal ion binding"/>
    <property type="evidence" value="ECO:0007669"/>
    <property type="project" value="UniProtKB-KW"/>
</dbReference>
<dbReference type="PROSITE" id="PS51379">
    <property type="entry name" value="4FE4S_FER_2"/>
    <property type="match status" value="2"/>
</dbReference>
<name>A0A1S7LNW7_MAGMO</name>
<dbReference type="SUPFAM" id="SSF54862">
    <property type="entry name" value="4Fe-4S ferredoxins"/>
    <property type="match status" value="1"/>
</dbReference>
<gene>
    <name evidence="5" type="primary">fdx</name>
    <name evidence="5" type="ORF">MAGMO_3714</name>
</gene>
<dbReference type="Gene3D" id="3.30.70.20">
    <property type="match status" value="1"/>
</dbReference>